<comment type="subcellular location">
    <subcellularLocation>
        <location evidence="1">Membrane</location>
        <topology evidence="1">Multi-pass membrane protein</topology>
    </subcellularLocation>
</comment>
<proteinExistence type="predicted"/>
<evidence type="ECO:0000256" key="3">
    <source>
        <dbReference type="ARBA" id="ARBA00022989"/>
    </source>
</evidence>
<dbReference type="InterPro" id="IPR045863">
    <property type="entry name" value="CorA_TM1_TM2"/>
</dbReference>
<sequence length="963" mass="107898">MSRRRRLSPPPSRPSHRHYYNSSGGGACPAPYSRDHGGRHVTRTRPEQRFATAPVAAAAAAADLDLYGRSRRRRTEDDDEIAAAPTARSDFRIIEAPADVPADFEYVPRSSGNRRAAAADRVYEVGAVGVGVDDDYEYREVRRRRERSRSRPRSNSRIRRYRNYSTYTTTIPTRHSVRVGRTEDVVAEAPVAGGEEAAAEMPERYAEEIAFESPEDEFGEGGGGLGYEEREGMRYGDFMLSMRSKDVFGVFATGLGGEGEDDREVSDAKEEEGGGAIGVNGIDATSTVGSVHETRYRVLFSQWAENGSGGEDPVAELVVEMEKGVGTRRKARRGLFEWVHVKQDVMNFEAFTRRVEKASILNQEEKKYVSKVLRGISRQFEKPLLTQDGMQGRYMMANFNQEFDDTTGAPSVAFICLPFFTLEKYGPPRLPENSKAHPKRTLLQTLFSSASRAQDLQQAVTQLPNTPKDFLFHVRQIWAFIVDDKFIITCSGEDPPSIARDSITITSQPFAADAVNSTPQYIEVSDECMNIWLLPLKKCKTWFMLHSNFFDTMVDYDIEAGFSYTITFDSTVLSENDWPKVYEKAQRTTVRISISSGDSGYSLRIPTIAPGGYSDDAETLVSEPSSVPVIFPDLELTKDHFHVFTWLASTSNSEDRSDKLSDIEELSRISSYAKRLRDLSKNISDLEVPPPSQNNPPDKFVVAWIHTCLAVCHWKPSDMSAFDHHLERSENELVSGLPSFLRSFQDKPLENRAAAMPLGILSLLTQELLMDFTGMRPDVFTSYRDYYYQLKHRMDEDPLNRAHQKSINAFKQELEAITNVLNQQLTVLTDFGLALEQRKQHAGRTLFSAPYAVAPNVVDNCAAAVDSKIRGFAGMRQNAEALRLAGLEMIDSNKDRQEAAIYAFTIVTIVFLPLSFVSGFMGMNTADIRDMPHRQWVFWAAGIPLTILIILLGLIGAEGVEAL</sequence>
<dbReference type="AlphaFoldDB" id="A0AA39XZB2"/>
<evidence type="ECO:0000256" key="1">
    <source>
        <dbReference type="ARBA" id="ARBA00004141"/>
    </source>
</evidence>
<dbReference type="SUPFAM" id="SSF144083">
    <property type="entry name" value="Magnesium transport protein CorA, transmembrane region"/>
    <property type="match status" value="1"/>
</dbReference>
<keyword evidence="8" id="KW-1185">Reference proteome</keyword>
<protein>
    <submittedName>
        <fullName evidence="7">Uncharacterized protein</fullName>
    </submittedName>
</protein>
<keyword evidence="3 6" id="KW-1133">Transmembrane helix</keyword>
<dbReference type="EMBL" id="JAUJDW010000071">
    <property type="protein sequence ID" value="KAK0642565.1"/>
    <property type="molecule type" value="Genomic_DNA"/>
</dbReference>
<dbReference type="InterPro" id="IPR002523">
    <property type="entry name" value="MgTranspt_CorA/ZnTranspt_ZntB"/>
</dbReference>
<dbReference type="InterPro" id="IPR050829">
    <property type="entry name" value="CorA_MIT"/>
</dbReference>
<dbReference type="Proteomes" id="UP001175001">
    <property type="component" value="Unassembled WGS sequence"/>
</dbReference>
<feature type="region of interest" description="Disordered" evidence="5">
    <location>
        <begin position="1"/>
        <end position="51"/>
    </location>
</feature>
<feature type="transmembrane region" description="Helical" evidence="6">
    <location>
        <begin position="936"/>
        <end position="957"/>
    </location>
</feature>
<evidence type="ECO:0000313" key="8">
    <source>
        <dbReference type="Proteomes" id="UP001175001"/>
    </source>
</evidence>
<keyword evidence="4 6" id="KW-0472">Membrane</keyword>
<dbReference type="GO" id="GO:0046873">
    <property type="term" value="F:metal ion transmembrane transporter activity"/>
    <property type="evidence" value="ECO:0007669"/>
    <property type="project" value="InterPro"/>
</dbReference>
<dbReference type="PANTHER" id="PTHR47685:SF1">
    <property type="entry name" value="MAGNESIUM TRANSPORT PROTEIN CORA"/>
    <property type="match status" value="1"/>
</dbReference>
<evidence type="ECO:0000256" key="5">
    <source>
        <dbReference type="SAM" id="MobiDB-lite"/>
    </source>
</evidence>
<dbReference type="PANTHER" id="PTHR47685">
    <property type="entry name" value="MAGNESIUM TRANSPORT PROTEIN CORA"/>
    <property type="match status" value="1"/>
</dbReference>
<comment type="caution">
    <text evidence="7">The sequence shown here is derived from an EMBL/GenBank/DDBJ whole genome shotgun (WGS) entry which is preliminary data.</text>
</comment>
<dbReference type="PROSITE" id="PS51257">
    <property type="entry name" value="PROKAR_LIPOPROTEIN"/>
    <property type="match status" value="1"/>
</dbReference>
<feature type="compositionally biased region" description="Basic and acidic residues" evidence="5">
    <location>
        <begin position="33"/>
        <end position="48"/>
    </location>
</feature>
<dbReference type="GO" id="GO:0016020">
    <property type="term" value="C:membrane"/>
    <property type="evidence" value="ECO:0007669"/>
    <property type="project" value="UniProtKB-SubCell"/>
</dbReference>
<evidence type="ECO:0000313" key="7">
    <source>
        <dbReference type="EMBL" id="KAK0642565.1"/>
    </source>
</evidence>
<reference evidence="7" key="1">
    <citation type="submission" date="2023-06" db="EMBL/GenBank/DDBJ databases">
        <title>Multi-omics analyses reveal the molecular pathogenesis toolkit of Lasiodiplodia hormozganensis, a cross-kingdom pathogen.</title>
        <authorList>
            <person name="Felix C."/>
            <person name="Meneses R."/>
            <person name="Goncalves M.F.M."/>
            <person name="Tilleman L."/>
            <person name="Duarte A.S."/>
            <person name="Jorrin-Novo J.V."/>
            <person name="Van De Peer Y."/>
            <person name="Deforce D."/>
            <person name="Van Nieuwerburgh F."/>
            <person name="Esteves A.C."/>
            <person name="Alves A."/>
        </authorList>
    </citation>
    <scope>NUCLEOTIDE SEQUENCE</scope>
    <source>
        <strain evidence="7">CBS 339.90</strain>
    </source>
</reference>
<evidence type="ECO:0000256" key="4">
    <source>
        <dbReference type="ARBA" id="ARBA00023136"/>
    </source>
</evidence>
<accession>A0AA39XZB2</accession>
<evidence type="ECO:0000256" key="6">
    <source>
        <dbReference type="SAM" id="Phobius"/>
    </source>
</evidence>
<dbReference type="Pfam" id="PF01544">
    <property type="entry name" value="CorA"/>
    <property type="match status" value="1"/>
</dbReference>
<feature type="transmembrane region" description="Helical" evidence="6">
    <location>
        <begin position="899"/>
        <end position="924"/>
    </location>
</feature>
<gene>
    <name evidence="7" type="ORF">DIS24_g8900</name>
</gene>
<evidence type="ECO:0000256" key="2">
    <source>
        <dbReference type="ARBA" id="ARBA00022692"/>
    </source>
</evidence>
<organism evidence="7 8">
    <name type="scientific">Lasiodiplodia hormozganensis</name>
    <dbReference type="NCBI Taxonomy" id="869390"/>
    <lineage>
        <taxon>Eukaryota</taxon>
        <taxon>Fungi</taxon>
        <taxon>Dikarya</taxon>
        <taxon>Ascomycota</taxon>
        <taxon>Pezizomycotina</taxon>
        <taxon>Dothideomycetes</taxon>
        <taxon>Dothideomycetes incertae sedis</taxon>
        <taxon>Botryosphaeriales</taxon>
        <taxon>Botryosphaeriaceae</taxon>
        <taxon>Lasiodiplodia</taxon>
    </lineage>
</organism>
<name>A0AA39XZB2_9PEZI</name>
<dbReference type="Gene3D" id="1.20.58.340">
    <property type="entry name" value="Magnesium transport protein CorA, transmembrane region"/>
    <property type="match status" value="1"/>
</dbReference>
<keyword evidence="2 6" id="KW-0812">Transmembrane</keyword>